<dbReference type="PANTHER" id="PTHR32295">
    <property type="entry name" value="IQ-DOMAIN 5-RELATED"/>
    <property type="match status" value="1"/>
</dbReference>
<evidence type="ECO:0000256" key="3">
    <source>
        <dbReference type="ARBA" id="ARBA00024378"/>
    </source>
</evidence>
<dbReference type="GO" id="GO:0005516">
    <property type="term" value="F:calmodulin binding"/>
    <property type="evidence" value="ECO:0007669"/>
    <property type="project" value="UniProtKB-KW"/>
</dbReference>
<evidence type="ECO:0000313" key="7">
    <source>
        <dbReference type="RefSeq" id="XP_022719732.1"/>
    </source>
</evidence>
<feature type="domain" description="DUF4005" evidence="5">
    <location>
        <begin position="317"/>
        <end position="388"/>
    </location>
</feature>
<evidence type="ECO:0000313" key="6">
    <source>
        <dbReference type="Proteomes" id="UP000515121"/>
    </source>
</evidence>
<dbReference type="Gene3D" id="1.20.5.190">
    <property type="match status" value="1"/>
</dbReference>
<dbReference type="RefSeq" id="XP_022719732.1">
    <property type="nucleotide sequence ID" value="XM_022863997.1"/>
</dbReference>
<accession>A0A6P5WVP4</accession>
<name>A0A6P5WVP4_DURZI</name>
<dbReference type="Pfam" id="PF00612">
    <property type="entry name" value="IQ"/>
    <property type="match status" value="2"/>
</dbReference>
<dbReference type="Proteomes" id="UP000515121">
    <property type="component" value="Unplaced"/>
</dbReference>
<dbReference type="PANTHER" id="PTHR32295:SF263">
    <property type="entry name" value="DUF4005 DOMAIN-CONTAINING PROTEIN"/>
    <property type="match status" value="1"/>
</dbReference>
<dbReference type="AlphaFoldDB" id="A0A6P5WVP4"/>
<sequence>MGKASRWLVNFLLGRKEDKGRRKNISTSFEEGSVMTTPCATPSATPFKRRWSFGKLVSKGKAHKSSRSLDSMTATPLVKQAVLDLENRHDNTRVLAMTMASATKRKTKATYAASLVSKAVEDAAATRIQAAFRSYLARKALHALRGLVKLQALVRGHLVRKQTTATLRSMHALMAIQVRARFQRIQMAEESQLAVKSQSSRYGRFHQEMGFKRAQRVSLSSYNSIQSPIALQEKLVRYNAPNSTTNDQCYVHIQEAVNINLYEKHGIVKSQNGFMNHSQIERIERGVTRYYSGELSILKREQKHEEFSFTTHNSPRHSPSKPKPTSGRSSFSSHEYPCTPNYMANTQSSRAKVRSQSEPKQRPTMNFKAKGKRTASAEEMNDNIQQYSSSQSKGVADENQEPWFVKLYQSTITPNENEGTDTSVPTSYSEYRKSLVTNEVSRVHCSRFKFPFFFSSK</sequence>
<dbReference type="CDD" id="cd23767">
    <property type="entry name" value="IQCD"/>
    <property type="match status" value="1"/>
</dbReference>
<evidence type="ECO:0000259" key="5">
    <source>
        <dbReference type="Pfam" id="PF13178"/>
    </source>
</evidence>
<proteinExistence type="inferred from homology"/>
<protein>
    <submittedName>
        <fullName evidence="7">Protein IQ-DOMAIN 14-like</fullName>
    </submittedName>
</protein>
<evidence type="ECO:0000256" key="2">
    <source>
        <dbReference type="ARBA" id="ARBA00024341"/>
    </source>
</evidence>
<organism evidence="6 7">
    <name type="scientific">Durio zibethinus</name>
    <name type="common">Durian</name>
    <dbReference type="NCBI Taxonomy" id="66656"/>
    <lineage>
        <taxon>Eukaryota</taxon>
        <taxon>Viridiplantae</taxon>
        <taxon>Streptophyta</taxon>
        <taxon>Embryophyta</taxon>
        <taxon>Tracheophyta</taxon>
        <taxon>Spermatophyta</taxon>
        <taxon>Magnoliopsida</taxon>
        <taxon>eudicotyledons</taxon>
        <taxon>Gunneridae</taxon>
        <taxon>Pentapetalae</taxon>
        <taxon>rosids</taxon>
        <taxon>malvids</taxon>
        <taxon>Malvales</taxon>
        <taxon>Malvaceae</taxon>
        <taxon>Helicteroideae</taxon>
        <taxon>Durio</taxon>
    </lineage>
</organism>
<comment type="similarity">
    <text evidence="2">Belongs to the IQD family.</text>
</comment>
<dbReference type="KEGG" id="dzi:111277581"/>
<evidence type="ECO:0000256" key="1">
    <source>
        <dbReference type="ARBA" id="ARBA00022860"/>
    </source>
</evidence>
<feature type="region of interest" description="Disordered" evidence="4">
    <location>
        <begin position="306"/>
        <end position="378"/>
    </location>
</feature>
<evidence type="ECO:0000256" key="4">
    <source>
        <dbReference type="SAM" id="MobiDB-lite"/>
    </source>
</evidence>
<keyword evidence="6" id="KW-1185">Reference proteome</keyword>
<feature type="compositionally biased region" description="Polar residues" evidence="4">
    <location>
        <begin position="342"/>
        <end position="354"/>
    </location>
</feature>
<keyword evidence="1" id="KW-0112">Calmodulin-binding</keyword>
<dbReference type="GeneID" id="111277581"/>
<dbReference type="Pfam" id="PF13178">
    <property type="entry name" value="DUF4005"/>
    <property type="match status" value="1"/>
</dbReference>
<gene>
    <name evidence="7" type="primary">LOC111277581</name>
</gene>
<dbReference type="OrthoDB" id="1298402at2759"/>
<reference evidence="7" key="1">
    <citation type="submission" date="2025-08" db="UniProtKB">
        <authorList>
            <consortium name="RefSeq"/>
        </authorList>
    </citation>
    <scope>IDENTIFICATION</scope>
    <source>
        <tissue evidence="7">Fruit stalk</tissue>
    </source>
</reference>
<comment type="subunit">
    <text evidence="3">Binds to multiple calmodulin (CaM) in the presence of Ca(2+) and CaM-like proteins.</text>
</comment>
<dbReference type="PROSITE" id="PS50096">
    <property type="entry name" value="IQ"/>
    <property type="match status" value="2"/>
</dbReference>
<dbReference type="InterPro" id="IPR000048">
    <property type="entry name" value="IQ_motif_EF-hand-BS"/>
</dbReference>
<dbReference type="SMART" id="SM00015">
    <property type="entry name" value="IQ"/>
    <property type="match status" value="2"/>
</dbReference>
<dbReference type="InterPro" id="IPR025064">
    <property type="entry name" value="DUF4005"/>
</dbReference>